<dbReference type="InterPro" id="IPR015526">
    <property type="entry name" value="Frizzled/SFRP"/>
</dbReference>
<keyword evidence="5 10" id="KW-1133">Transmembrane helix</keyword>
<feature type="transmembrane region" description="Helical" evidence="10">
    <location>
        <begin position="157"/>
        <end position="178"/>
    </location>
</feature>
<comment type="caution">
    <text evidence="13">The sequence shown here is derived from an EMBL/GenBank/DDBJ whole genome shotgun (WGS) entry which is preliminary data.</text>
</comment>
<keyword evidence="8" id="KW-0675">Receptor</keyword>
<organism evidence="13 14">
    <name type="scientific">Gnathostoma spinigerum</name>
    <dbReference type="NCBI Taxonomy" id="75299"/>
    <lineage>
        <taxon>Eukaryota</taxon>
        <taxon>Metazoa</taxon>
        <taxon>Ecdysozoa</taxon>
        <taxon>Nematoda</taxon>
        <taxon>Chromadorea</taxon>
        <taxon>Rhabditida</taxon>
        <taxon>Spirurina</taxon>
        <taxon>Gnathostomatomorpha</taxon>
        <taxon>Gnathostomatoidea</taxon>
        <taxon>Gnathostomatidae</taxon>
        <taxon>Gnathostoma</taxon>
    </lineage>
</organism>
<dbReference type="EMBL" id="JBGFUD010007407">
    <property type="protein sequence ID" value="MFH4981534.1"/>
    <property type="molecule type" value="Genomic_DNA"/>
</dbReference>
<dbReference type="InterPro" id="IPR020067">
    <property type="entry name" value="Frizzled_dom"/>
</dbReference>
<dbReference type="Gene3D" id="1.10.2000.10">
    <property type="entry name" value="Frizzled cysteine-rich domain"/>
    <property type="match status" value="1"/>
</dbReference>
<feature type="transmembrane region" description="Helical" evidence="10">
    <location>
        <begin position="124"/>
        <end position="145"/>
    </location>
</feature>
<evidence type="ECO:0000313" key="13">
    <source>
        <dbReference type="EMBL" id="MFH4981534.1"/>
    </source>
</evidence>
<evidence type="ECO:0000256" key="5">
    <source>
        <dbReference type="ARBA" id="ARBA00022989"/>
    </source>
</evidence>
<feature type="domain" description="FZ" evidence="11">
    <location>
        <begin position="1"/>
        <end position="57"/>
    </location>
</feature>
<dbReference type="InterPro" id="IPR000539">
    <property type="entry name" value="Frizzled/Smoothened_7TM"/>
</dbReference>
<reference evidence="13 14" key="1">
    <citation type="submission" date="2024-08" db="EMBL/GenBank/DDBJ databases">
        <title>Gnathostoma spinigerum genome.</title>
        <authorList>
            <person name="Gonzalez-Bertolin B."/>
            <person name="Monzon S."/>
            <person name="Zaballos A."/>
            <person name="Jimenez P."/>
            <person name="Dekumyoy P."/>
            <person name="Varona S."/>
            <person name="Cuesta I."/>
            <person name="Sumanam S."/>
            <person name="Adisakwattana P."/>
            <person name="Gasser R.B."/>
            <person name="Hernandez-Gonzalez A."/>
            <person name="Young N.D."/>
            <person name="Perteguer M.J."/>
        </authorList>
    </citation>
    <scope>NUCLEOTIDE SEQUENCE [LARGE SCALE GENOMIC DNA]</scope>
    <source>
        <strain evidence="13">AL3</strain>
        <tissue evidence="13">Liver</tissue>
    </source>
</reference>
<keyword evidence="3" id="KW-0217">Developmental protein</keyword>
<feature type="disulfide bond" evidence="9">
    <location>
        <begin position="17"/>
        <end position="41"/>
    </location>
</feature>
<evidence type="ECO:0000313" key="14">
    <source>
        <dbReference type="Proteomes" id="UP001608902"/>
    </source>
</evidence>
<evidence type="ECO:0000256" key="10">
    <source>
        <dbReference type="SAM" id="Phobius"/>
    </source>
</evidence>
<evidence type="ECO:0000256" key="3">
    <source>
        <dbReference type="ARBA" id="ARBA00022473"/>
    </source>
</evidence>
<comment type="subcellular location">
    <subcellularLocation>
        <location evidence="1">Membrane</location>
        <topology evidence="1">Multi-pass membrane protein</topology>
    </subcellularLocation>
</comment>
<evidence type="ECO:0000256" key="7">
    <source>
        <dbReference type="ARBA" id="ARBA00023157"/>
    </source>
</evidence>
<protein>
    <recommendedName>
        <fullName evidence="15">Frizzled-4</fullName>
    </recommendedName>
</protein>
<feature type="domain" description="G-protein coupled receptors family 2 profile 2" evidence="12">
    <location>
        <begin position="118"/>
        <end position="282"/>
    </location>
</feature>
<keyword evidence="14" id="KW-1185">Reference proteome</keyword>
<name>A0ABD6ETN1_9BILA</name>
<dbReference type="InterPro" id="IPR036790">
    <property type="entry name" value="Frizzled_dom_sf"/>
</dbReference>
<dbReference type="Gene3D" id="1.20.1070.10">
    <property type="entry name" value="Rhodopsin 7-helix transmembrane proteins"/>
    <property type="match status" value="1"/>
</dbReference>
<evidence type="ECO:0000256" key="6">
    <source>
        <dbReference type="ARBA" id="ARBA00023136"/>
    </source>
</evidence>
<feature type="transmembrane region" description="Helical" evidence="10">
    <location>
        <begin position="369"/>
        <end position="387"/>
    </location>
</feature>
<proteinExistence type="inferred from homology"/>
<dbReference type="PANTHER" id="PTHR11309">
    <property type="entry name" value="FRIZZLED"/>
    <property type="match status" value="1"/>
</dbReference>
<dbReference type="InterPro" id="IPR017981">
    <property type="entry name" value="GPCR_2-like_7TM"/>
</dbReference>
<dbReference type="SUPFAM" id="SSF63501">
    <property type="entry name" value="Frizzled cysteine-rich domain"/>
    <property type="match status" value="1"/>
</dbReference>
<comment type="similarity">
    <text evidence="2">Belongs to the G-protein coupled receptor Fz/Smo family.</text>
</comment>
<feature type="transmembrane region" description="Helical" evidence="10">
    <location>
        <begin position="295"/>
        <end position="316"/>
    </location>
</feature>
<evidence type="ECO:0000256" key="1">
    <source>
        <dbReference type="ARBA" id="ARBA00004141"/>
    </source>
</evidence>
<dbReference type="GO" id="GO:0016020">
    <property type="term" value="C:membrane"/>
    <property type="evidence" value="ECO:0007669"/>
    <property type="project" value="UniProtKB-SubCell"/>
</dbReference>
<evidence type="ECO:0000256" key="4">
    <source>
        <dbReference type="ARBA" id="ARBA00022692"/>
    </source>
</evidence>
<gene>
    <name evidence="13" type="ORF">AB6A40_008243</name>
</gene>
<dbReference type="Pfam" id="PF01534">
    <property type="entry name" value="Frizzled"/>
    <property type="match status" value="1"/>
</dbReference>
<feature type="transmembrane region" description="Helical" evidence="10">
    <location>
        <begin position="198"/>
        <end position="223"/>
    </location>
</feature>
<evidence type="ECO:0000256" key="9">
    <source>
        <dbReference type="PROSITE-ProRule" id="PRU00090"/>
    </source>
</evidence>
<dbReference type="PROSITE" id="PS50038">
    <property type="entry name" value="FZ"/>
    <property type="match status" value="1"/>
</dbReference>
<comment type="caution">
    <text evidence="9">Lacks conserved residue(s) required for the propagation of feature annotation.</text>
</comment>
<sequence>MCTDKVPIAIGPCRPLCERVRAKCEPVIREFGFPWPVSMNCSKFPLENNDDSMCMKGPMNEEPNDISAKHEEFDMNSFPMEPQVTRTKCTDPTTIYMNRTALCVPLCHSNHGFTKSDLEMAHSLLFVMSLLCVVLTSVCFVTFCFRRQCLMALPETSLFFCSICFAVSAVVYLFSLLYKDQISCMRYTTRLIFVSSGVQHIPCTTVAIILYYCGTTGRLWWFILCCSWNKLFTRQQHTAGKQLLRTHVLAWTVPLGAVMLALMAQSVHADSLSGICLVGSDSRMMEAIFVTLREFIMLLCCLVPLFFGCLALVGSASVNEHSMVSSGILGGLYPITATVILLSSLQHLFSPTITVWNTIRAVRLLADPTLGIVSSAGCLFQIIYNILKTNRSPHVDKHGYQPALPQLPHPIHMPNAEFVNTYSATANADQRPLC</sequence>
<dbReference type="PRINTS" id="PR00489">
    <property type="entry name" value="FRIZZLED"/>
</dbReference>
<keyword evidence="6 10" id="KW-0472">Membrane</keyword>
<evidence type="ECO:0000256" key="2">
    <source>
        <dbReference type="ARBA" id="ARBA00008077"/>
    </source>
</evidence>
<dbReference type="SMART" id="SM01330">
    <property type="entry name" value="Frizzled"/>
    <property type="match status" value="1"/>
</dbReference>
<evidence type="ECO:0000256" key="8">
    <source>
        <dbReference type="ARBA" id="ARBA00023170"/>
    </source>
</evidence>
<dbReference type="AlphaFoldDB" id="A0ABD6ETN1"/>
<feature type="transmembrane region" description="Helical" evidence="10">
    <location>
        <begin position="328"/>
        <end position="349"/>
    </location>
</feature>
<dbReference type="Pfam" id="PF01392">
    <property type="entry name" value="Fz"/>
    <property type="match status" value="1"/>
</dbReference>
<keyword evidence="4 10" id="KW-0812">Transmembrane</keyword>
<evidence type="ECO:0008006" key="15">
    <source>
        <dbReference type="Google" id="ProtNLM"/>
    </source>
</evidence>
<dbReference type="Proteomes" id="UP001608902">
    <property type="component" value="Unassembled WGS sequence"/>
</dbReference>
<dbReference type="PANTHER" id="PTHR11309:SF23">
    <property type="entry name" value="FRIZZLED-4"/>
    <property type="match status" value="1"/>
</dbReference>
<feature type="transmembrane region" description="Helical" evidence="10">
    <location>
        <begin position="244"/>
        <end position="264"/>
    </location>
</feature>
<feature type="disulfide bond" evidence="9">
    <location>
        <begin position="13"/>
        <end position="54"/>
    </location>
</feature>
<keyword evidence="7 9" id="KW-1015">Disulfide bond</keyword>
<evidence type="ECO:0000259" key="12">
    <source>
        <dbReference type="PROSITE" id="PS50261"/>
    </source>
</evidence>
<evidence type="ECO:0000259" key="11">
    <source>
        <dbReference type="PROSITE" id="PS50038"/>
    </source>
</evidence>
<accession>A0ABD6ETN1</accession>
<dbReference type="PROSITE" id="PS50261">
    <property type="entry name" value="G_PROTEIN_RECEP_F2_4"/>
    <property type="match status" value="1"/>
</dbReference>